<gene>
    <name evidence="1" type="ORF">GTHE00462_LOCUS39781</name>
</gene>
<sequence length="413" mass="47267">MSQRSRTEESSREGGATMATGMLRVVGRLRDILIKAIETDEGDVREEILNDLLSDVCSPIEEEVRHTGELKEYGEECRYYYEAISMFVVKEKDGLEFTKSLVTLFTCLWDVWEVRCTYALTMHRWLFRNNFEEHSLKSMMVMIKGANSLFWSDVNALSELYRPLFVFLISQLTNQEDCLGDMDTAVYADLLKLASRFICYYDLSGCEASHLQDLSTFISMIHSSQWFHRTCDEDESSSMGLNEGSSGCVIEPASIVVMEIVHQLNSICIEEALCRYVEGVSSLKPELVNCLDWQTRIKLQGILHGLGSPGGPLYPPRPVRVRARRTMDFLFPRGRHGRRLVNLTFRLLHPYRWPMSLAHWITVQLPREVWAKAHEILPTGVSTRIASAATSSHQLAVKIVQVPSKVWRLIFRS</sequence>
<dbReference type="AlphaFoldDB" id="A0A7S4PPX5"/>
<dbReference type="PANTHER" id="PTHR48146:SF2">
    <property type="entry name" value="K-STIMULATED PYROPHOSPHATE-ENERGIZED SODIUM PUMP PROTEIN"/>
    <property type="match status" value="1"/>
</dbReference>
<name>A0A7S4PPX5_GUITH</name>
<protein>
    <submittedName>
        <fullName evidence="1">Uncharacterized protein</fullName>
    </submittedName>
</protein>
<dbReference type="PANTHER" id="PTHR48146">
    <property type="entry name" value="K-STIMULATED PYROPHOSPHATE-ENERGIZED SODIUM PUMP PROTEIN"/>
    <property type="match status" value="1"/>
</dbReference>
<reference evidence="1" key="1">
    <citation type="submission" date="2021-01" db="EMBL/GenBank/DDBJ databases">
        <authorList>
            <person name="Corre E."/>
            <person name="Pelletier E."/>
            <person name="Niang G."/>
            <person name="Scheremetjew M."/>
            <person name="Finn R."/>
            <person name="Kale V."/>
            <person name="Holt S."/>
            <person name="Cochrane G."/>
            <person name="Meng A."/>
            <person name="Brown T."/>
            <person name="Cohen L."/>
        </authorList>
    </citation>
    <scope>NUCLEOTIDE SEQUENCE</scope>
    <source>
        <strain evidence="1">CCMP 2712</strain>
    </source>
</reference>
<proteinExistence type="predicted"/>
<dbReference type="EMBL" id="HBKN01051001">
    <property type="protein sequence ID" value="CAE2341785.1"/>
    <property type="molecule type" value="Transcribed_RNA"/>
</dbReference>
<organism evidence="1">
    <name type="scientific">Guillardia theta</name>
    <name type="common">Cryptophyte</name>
    <name type="synonym">Cryptomonas phi</name>
    <dbReference type="NCBI Taxonomy" id="55529"/>
    <lineage>
        <taxon>Eukaryota</taxon>
        <taxon>Cryptophyceae</taxon>
        <taxon>Pyrenomonadales</taxon>
        <taxon>Geminigeraceae</taxon>
        <taxon>Guillardia</taxon>
    </lineage>
</organism>
<evidence type="ECO:0000313" key="1">
    <source>
        <dbReference type="EMBL" id="CAE2341785.1"/>
    </source>
</evidence>
<accession>A0A7S4PPX5</accession>